<dbReference type="SUPFAM" id="SSF53335">
    <property type="entry name" value="S-adenosyl-L-methionine-dependent methyltransferases"/>
    <property type="match status" value="1"/>
</dbReference>
<dbReference type="RefSeq" id="WP_085488370.1">
    <property type="nucleotide sequence ID" value="NZ_FXAT01000010.1"/>
</dbReference>
<dbReference type="Pfam" id="PF06080">
    <property type="entry name" value="DUF938"/>
    <property type="match status" value="1"/>
</dbReference>
<sequence>MTDARQHSPSAERNREPILAVLRDTLPVTGRVLEIASGTGQHAIWFAGALPGLAWQPSDADAEARASIAAWSAHAALPNLRAPIALDVHQPDWGIDALDAVVCINMIHISPWSAAQALFDGAGRRLVDGGVLYLYGPYKRGGAHTAPSNEAFDQWLKSRSPEWGVRDMEAVIALGAAAGLECDEAIEMPANNFSLVFRKRAGSRRVGAVS</sequence>
<accession>A0A1X7LYF8</accession>
<keyword evidence="2" id="KW-1185">Reference proteome</keyword>
<dbReference type="InterPro" id="IPR010342">
    <property type="entry name" value="DUF938"/>
</dbReference>
<dbReference type="OrthoDB" id="9342562at2"/>
<dbReference type="STRING" id="1515439.SAMN06265784_110216"/>
<dbReference type="InterPro" id="IPR029063">
    <property type="entry name" value="SAM-dependent_MTases_sf"/>
</dbReference>
<reference evidence="2" key="1">
    <citation type="submission" date="2017-04" db="EMBL/GenBank/DDBJ databases">
        <authorList>
            <person name="Varghese N."/>
            <person name="Submissions S."/>
        </authorList>
    </citation>
    <scope>NUCLEOTIDE SEQUENCE [LARGE SCALE GENOMIC DNA]</scope>
    <source>
        <strain evidence="2">LMG 29540</strain>
    </source>
</reference>
<gene>
    <name evidence="1" type="ORF">SAMN06265784_110216</name>
</gene>
<name>A0A1X7LYF8_9BURK</name>
<proteinExistence type="predicted"/>
<dbReference type="Proteomes" id="UP000193228">
    <property type="component" value="Unassembled WGS sequence"/>
</dbReference>
<evidence type="ECO:0000313" key="1">
    <source>
        <dbReference type="EMBL" id="SMG58149.1"/>
    </source>
</evidence>
<protein>
    <recommendedName>
        <fullName evidence="3">SAM-dependent methyltransferase</fullName>
    </recommendedName>
</protein>
<dbReference type="EMBL" id="FXAT01000010">
    <property type="protein sequence ID" value="SMG58149.1"/>
    <property type="molecule type" value="Genomic_DNA"/>
</dbReference>
<organism evidence="1 2">
    <name type="scientific">Paraburkholderia susongensis</name>
    <dbReference type="NCBI Taxonomy" id="1515439"/>
    <lineage>
        <taxon>Bacteria</taxon>
        <taxon>Pseudomonadati</taxon>
        <taxon>Pseudomonadota</taxon>
        <taxon>Betaproteobacteria</taxon>
        <taxon>Burkholderiales</taxon>
        <taxon>Burkholderiaceae</taxon>
        <taxon>Paraburkholderia</taxon>
    </lineage>
</organism>
<dbReference type="PANTHER" id="PTHR20974">
    <property type="entry name" value="UPF0585 PROTEIN CG18661"/>
    <property type="match status" value="1"/>
</dbReference>
<dbReference type="AlphaFoldDB" id="A0A1X7LYF8"/>
<dbReference type="CDD" id="cd02440">
    <property type="entry name" value="AdoMet_MTases"/>
    <property type="match status" value="1"/>
</dbReference>
<dbReference type="Gene3D" id="3.40.50.150">
    <property type="entry name" value="Vaccinia Virus protein VP39"/>
    <property type="match status" value="1"/>
</dbReference>
<dbReference type="PANTHER" id="PTHR20974:SF0">
    <property type="entry name" value="UPF0585 PROTEIN CG18661"/>
    <property type="match status" value="1"/>
</dbReference>
<evidence type="ECO:0000313" key="2">
    <source>
        <dbReference type="Proteomes" id="UP000193228"/>
    </source>
</evidence>
<evidence type="ECO:0008006" key="3">
    <source>
        <dbReference type="Google" id="ProtNLM"/>
    </source>
</evidence>